<dbReference type="PANTHER" id="PTHR19288:SF25">
    <property type="entry name" value="PHOSPHATIDYLGLYCEROPHOSPHATASE GEP4, MITOCHONDRIAL"/>
    <property type="match status" value="1"/>
</dbReference>
<dbReference type="PANTHER" id="PTHR19288">
    <property type="entry name" value="4-NITROPHENYLPHOSPHATASE-RELATED"/>
    <property type="match status" value="1"/>
</dbReference>
<dbReference type="Proteomes" id="UP000235371">
    <property type="component" value="Unassembled WGS sequence"/>
</dbReference>
<dbReference type="GO" id="GO:0008962">
    <property type="term" value="F:phosphatidylglycerophosphatase activity"/>
    <property type="evidence" value="ECO:0007669"/>
    <property type="project" value="InterPro"/>
</dbReference>
<dbReference type="InParanoid" id="A0A2J6T7F5"/>
<organism evidence="1 2">
    <name type="scientific">Hyaloscypha bicolor E</name>
    <dbReference type="NCBI Taxonomy" id="1095630"/>
    <lineage>
        <taxon>Eukaryota</taxon>
        <taxon>Fungi</taxon>
        <taxon>Dikarya</taxon>
        <taxon>Ascomycota</taxon>
        <taxon>Pezizomycotina</taxon>
        <taxon>Leotiomycetes</taxon>
        <taxon>Helotiales</taxon>
        <taxon>Hyaloscyphaceae</taxon>
        <taxon>Hyaloscypha</taxon>
        <taxon>Hyaloscypha bicolor</taxon>
    </lineage>
</organism>
<dbReference type="SUPFAM" id="SSF56784">
    <property type="entry name" value="HAD-like"/>
    <property type="match status" value="1"/>
</dbReference>
<dbReference type="NCBIfam" id="TIGR01668">
    <property type="entry name" value="YqeG_hyp_ppase"/>
    <property type="match status" value="1"/>
</dbReference>
<dbReference type="RefSeq" id="XP_024735865.1">
    <property type="nucleotide sequence ID" value="XM_024884882.1"/>
</dbReference>
<name>A0A2J6T7F5_9HELO</name>
<dbReference type="GO" id="GO:0005739">
    <property type="term" value="C:mitochondrion"/>
    <property type="evidence" value="ECO:0007669"/>
    <property type="project" value="TreeGrafter"/>
</dbReference>
<evidence type="ECO:0000313" key="1">
    <source>
        <dbReference type="EMBL" id="PMD58961.1"/>
    </source>
</evidence>
<dbReference type="FunFam" id="3.40.50.1000:FF:000165">
    <property type="entry name" value="HAD superfamily phosphatase"/>
    <property type="match status" value="1"/>
</dbReference>
<dbReference type="GO" id="GO:0032049">
    <property type="term" value="P:cardiolipin biosynthetic process"/>
    <property type="evidence" value="ECO:0007669"/>
    <property type="project" value="TreeGrafter"/>
</dbReference>
<dbReference type="EMBL" id="KZ613817">
    <property type="protein sequence ID" value="PMD58961.1"/>
    <property type="molecule type" value="Genomic_DNA"/>
</dbReference>
<dbReference type="STRING" id="1095630.A0A2J6T7F5"/>
<gene>
    <name evidence="1" type="ORF">K444DRAFT_643703</name>
</gene>
<dbReference type="AlphaFoldDB" id="A0A2J6T7F5"/>
<dbReference type="Pfam" id="PF09419">
    <property type="entry name" value="PGP_phosphatase"/>
    <property type="match status" value="1"/>
</dbReference>
<sequence length="217" mass="24427">MDMNAFNVSATLNIFRLLSRPSLCLPHATVSTFNELPIPLNKAFERHKNVDIKAVVLDKDNCFAYPHSNTVHKQYEDHFKRLKEAYPGRRLLIVSNTAGARSMDPAGRLVSEVELSTRVPVLPHRTKKPGCGPEIMEYFRKYPETGVTRPEQIAVVGDRLTTDVMMANLMGSYAVWVKDGVVPPEESNVFARMEHKLAAYLIRRGYEAPEPASPFEG</sequence>
<accession>A0A2J6T7F5</accession>
<proteinExistence type="predicted"/>
<dbReference type="InterPro" id="IPR036412">
    <property type="entry name" value="HAD-like_sf"/>
</dbReference>
<dbReference type="GeneID" id="36592959"/>
<dbReference type="Gene3D" id="3.40.50.1000">
    <property type="entry name" value="HAD superfamily/HAD-like"/>
    <property type="match status" value="1"/>
</dbReference>
<reference evidence="1 2" key="1">
    <citation type="submission" date="2016-04" db="EMBL/GenBank/DDBJ databases">
        <title>A degradative enzymes factory behind the ericoid mycorrhizal symbiosis.</title>
        <authorList>
            <consortium name="DOE Joint Genome Institute"/>
            <person name="Martino E."/>
            <person name="Morin E."/>
            <person name="Grelet G."/>
            <person name="Kuo A."/>
            <person name="Kohler A."/>
            <person name="Daghino S."/>
            <person name="Barry K."/>
            <person name="Choi C."/>
            <person name="Cichocki N."/>
            <person name="Clum A."/>
            <person name="Copeland A."/>
            <person name="Hainaut M."/>
            <person name="Haridas S."/>
            <person name="Labutti K."/>
            <person name="Lindquist E."/>
            <person name="Lipzen A."/>
            <person name="Khouja H.-R."/>
            <person name="Murat C."/>
            <person name="Ohm R."/>
            <person name="Olson A."/>
            <person name="Spatafora J."/>
            <person name="Veneault-Fourrey C."/>
            <person name="Henrissat B."/>
            <person name="Grigoriev I."/>
            <person name="Martin F."/>
            <person name="Perotto S."/>
        </authorList>
    </citation>
    <scope>NUCLEOTIDE SEQUENCE [LARGE SCALE GENOMIC DNA]</scope>
    <source>
        <strain evidence="1 2">E</strain>
    </source>
</reference>
<protein>
    <submittedName>
        <fullName evidence="1">HAD-superfamily phosphatase</fullName>
    </submittedName>
</protein>
<dbReference type="InterPro" id="IPR023214">
    <property type="entry name" value="HAD_sf"/>
</dbReference>
<dbReference type="OrthoDB" id="198652at2759"/>
<evidence type="ECO:0000313" key="2">
    <source>
        <dbReference type="Proteomes" id="UP000235371"/>
    </source>
</evidence>
<keyword evidence="2" id="KW-1185">Reference proteome</keyword>
<dbReference type="InterPro" id="IPR010021">
    <property type="entry name" value="PGPP1/Gep4"/>
</dbReference>
<dbReference type="FunCoup" id="A0A2J6T7F5">
    <property type="interactions" value="50"/>
</dbReference>
<dbReference type="InterPro" id="IPR027706">
    <property type="entry name" value="PGP_Pase"/>
</dbReference>